<dbReference type="PRINTS" id="PR00081">
    <property type="entry name" value="GDHRDH"/>
</dbReference>
<dbReference type="Gene3D" id="3.40.50.720">
    <property type="entry name" value="NAD(P)-binding Rossmann-like Domain"/>
    <property type="match status" value="1"/>
</dbReference>
<keyword evidence="3" id="KW-1185">Reference proteome</keyword>
<accession>A0A830HU85</accession>
<comment type="caution">
    <text evidence="2">The sequence shown here is derived from an EMBL/GenBank/DDBJ whole genome shotgun (WGS) entry which is preliminary data.</text>
</comment>
<dbReference type="PANTHER" id="PTHR42898:SF6">
    <property type="entry name" value="NADP-DEPENDENT MANNITOL DEHYDROGENASE"/>
    <property type="match status" value="1"/>
</dbReference>
<dbReference type="InterPro" id="IPR045000">
    <property type="entry name" value="TR"/>
</dbReference>
<dbReference type="Proteomes" id="UP000660262">
    <property type="component" value="Unassembled WGS sequence"/>
</dbReference>
<dbReference type="OrthoDB" id="417891at2759"/>
<protein>
    <recommendedName>
        <fullName evidence="4">Tropinone reductase</fullName>
    </recommendedName>
</protein>
<evidence type="ECO:0000256" key="1">
    <source>
        <dbReference type="ARBA" id="ARBA00023002"/>
    </source>
</evidence>
<dbReference type="InterPro" id="IPR020904">
    <property type="entry name" value="Sc_DH/Rdtase_CS"/>
</dbReference>
<dbReference type="InterPro" id="IPR036291">
    <property type="entry name" value="NAD(P)-bd_dom_sf"/>
</dbReference>
<sequence length="282" mass="30301">MAAAGDGGVSIPWRLDHFTALITGGTQGIGLSLAENMLQLGARVLICARTPSDVEHVTKSFRSQGFTNIFGMAADVSDVANGGGIDAVVDKVTRLFGGKLDIFMANAGTNVRKPTVEFSQEDWQRVMGLNLHGTYTLCQRLHPLLAASERGASIVFNSSVAGVTAIKSGTLYSMTKGALNQLTKNLACEWAKDGIRVNSVAPWYTATPLAKQVLKNKAFEKEVLSRTPMRRIGQPDEVARAMIFFAMPASSWVTGQILSVDGGFTVNGFYGSDFDFEPTSRL</sequence>
<organism evidence="2 3">
    <name type="scientific">Pycnococcus provasolii</name>
    <dbReference type="NCBI Taxonomy" id="41880"/>
    <lineage>
        <taxon>Eukaryota</taxon>
        <taxon>Viridiplantae</taxon>
        <taxon>Chlorophyta</taxon>
        <taxon>Pseudoscourfieldiophyceae</taxon>
        <taxon>Pseudoscourfieldiales</taxon>
        <taxon>Pycnococcaceae</taxon>
        <taxon>Pycnococcus</taxon>
    </lineage>
</organism>
<dbReference type="GO" id="GO:0016491">
    <property type="term" value="F:oxidoreductase activity"/>
    <property type="evidence" value="ECO:0007669"/>
    <property type="project" value="UniProtKB-KW"/>
</dbReference>
<reference evidence="2" key="1">
    <citation type="submission" date="2020-10" db="EMBL/GenBank/DDBJ databases">
        <title>Unveiling of a novel bifunctional photoreceptor, Dualchrome1, isolated from a cosmopolitan green alga.</title>
        <authorList>
            <person name="Suzuki S."/>
            <person name="Kawachi M."/>
        </authorList>
    </citation>
    <scope>NUCLEOTIDE SEQUENCE</scope>
    <source>
        <strain evidence="2">NIES 2893</strain>
    </source>
</reference>
<proteinExistence type="predicted"/>
<evidence type="ECO:0000313" key="2">
    <source>
        <dbReference type="EMBL" id="GHP10253.1"/>
    </source>
</evidence>
<dbReference type="PROSITE" id="PS00061">
    <property type="entry name" value="ADH_SHORT"/>
    <property type="match status" value="1"/>
</dbReference>
<dbReference type="EMBL" id="BNJQ01000028">
    <property type="protein sequence ID" value="GHP10253.1"/>
    <property type="molecule type" value="Genomic_DNA"/>
</dbReference>
<dbReference type="InterPro" id="IPR002347">
    <property type="entry name" value="SDR_fam"/>
</dbReference>
<dbReference type="PANTHER" id="PTHR42898">
    <property type="entry name" value="TROPINONE REDUCTASE"/>
    <property type="match status" value="1"/>
</dbReference>
<dbReference type="AlphaFoldDB" id="A0A830HU85"/>
<dbReference type="Pfam" id="PF13561">
    <property type="entry name" value="adh_short_C2"/>
    <property type="match status" value="1"/>
</dbReference>
<dbReference type="SUPFAM" id="SSF51735">
    <property type="entry name" value="NAD(P)-binding Rossmann-fold domains"/>
    <property type="match status" value="1"/>
</dbReference>
<evidence type="ECO:0008006" key="4">
    <source>
        <dbReference type="Google" id="ProtNLM"/>
    </source>
</evidence>
<dbReference type="FunFam" id="3.40.50.720:FF:000084">
    <property type="entry name" value="Short-chain dehydrogenase reductase"/>
    <property type="match status" value="1"/>
</dbReference>
<keyword evidence="1" id="KW-0560">Oxidoreductase</keyword>
<name>A0A830HU85_9CHLO</name>
<evidence type="ECO:0000313" key="3">
    <source>
        <dbReference type="Proteomes" id="UP000660262"/>
    </source>
</evidence>
<gene>
    <name evidence="2" type="ORF">PPROV_000898500</name>
</gene>